<evidence type="ECO:0000313" key="1">
    <source>
        <dbReference type="EMBL" id="KIF80425.1"/>
    </source>
</evidence>
<evidence type="ECO:0008006" key="3">
    <source>
        <dbReference type="Google" id="ProtNLM"/>
    </source>
</evidence>
<dbReference type="EMBL" id="JWJG01000028">
    <property type="protein sequence ID" value="KIF80425.1"/>
    <property type="molecule type" value="Genomic_DNA"/>
</dbReference>
<keyword evidence="2" id="KW-1185">Reference proteome</keyword>
<protein>
    <recommendedName>
        <fullName evidence="3">HTH cro/C1-type domain-containing protein</fullName>
    </recommendedName>
</protein>
<proteinExistence type="predicted"/>
<sequence length="90" mass="10270">MQKTFSYKHYDPNRLLDTLQQRLGVSNDQALAQRLCISSKTLDKIRNGDLQLSATLLLCMAECAATSMDELRSIVGDRRRKLRLPYRIAA</sequence>
<dbReference type="Proteomes" id="UP000031572">
    <property type="component" value="Unassembled WGS sequence"/>
</dbReference>
<gene>
    <name evidence="1" type="ORF">TSA66_05700</name>
</gene>
<name>A0A0C2BGS1_9BURK</name>
<dbReference type="RefSeq" id="WP_040039333.1">
    <property type="nucleotide sequence ID" value="NZ_JWJG01000028.1"/>
</dbReference>
<dbReference type="SUPFAM" id="SSF47413">
    <property type="entry name" value="lambda repressor-like DNA-binding domains"/>
    <property type="match status" value="1"/>
</dbReference>
<comment type="caution">
    <text evidence="1">The sequence shown here is derived from an EMBL/GenBank/DDBJ whole genome shotgun (WGS) entry which is preliminary data.</text>
</comment>
<evidence type="ECO:0000313" key="2">
    <source>
        <dbReference type="Proteomes" id="UP000031572"/>
    </source>
</evidence>
<dbReference type="GO" id="GO:0003677">
    <property type="term" value="F:DNA binding"/>
    <property type="evidence" value="ECO:0007669"/>
    <property type="project" value="InterPro"/>
</dbReference>
<dbReference type="InterPro" id="IPR010982">
    <property type="entry name" value="Lambda_DNA-bd_dom_sf"/>
</dbReference>
<dbReference type="OrthoDB" id="8780169at2"/>
<organism evidence="1 2">
    <name type="scientific">Noviherbaspirillum autotrophicum</name>
    <dbReference type="NCBI Taxonomy" id="709839"/>
    <lineage>
        <taxon>Bacteria</taxon>
        <taxon>Pseudomonadati</taxon>
        <taxon>Pseudomonadota</taxon>
        <taxon>Betaproteobacteria</taxon>
        <taxon>Burkholderiales</taxon>
        <taxon>Oxalobacteraceae</taxon>
        <taxon>Noviherbaspirillum</taxon>
    </lineage>
</organism>
<dbReference type="AlphaFoldDB" id="A0A0C2BGS1"/>
<reference evidence="1 2" key="1">
    <citation type="submission" date="2014-12" db="EMBL/GenBank/DDBJ databases">
        <title>Denitrispirillum autotrophicum gen. nov., sp. nov., Denitrifying, Facultatively Autotrophic Bacteria Isolated from Rice Paddy Soil.</title>
        <authorList>
            <person name="Ishii S."/>
            <person name="Ashida N."/>
            <person name="Ohno H."/>
            <person name="Otsuka S."/>
            <person name="Yokota A."/>
            <person name="Senoo K."/>
        </authorList>
    </citation>
    <scope>NUCLEOTIDE SEQUENCE [LARGE SCALE GENOMIC DNA]</scope>
    <source>
        <strain evidence="1 2">TSA66</strain>
    </source>
</reference>
<accession>A0A0C2BGS1</accession>